<gene>
    <name evidence="1" type="ORF">DEO72_LG8g1673</name>
</gene>
<organism evidence="1 2">
    <name type="scientific">Vigna unguiculata</name>
    <name type="common">Cowpea</name>
    <dbReference type="NCBI Taxonomy" id="3917"/>
    <lineage>
        <taxon>Eukaryota</taxon>
        <taxon>Viridiplantae</taxon>
        <taxon>Streptophyta</taxon>
        <taxon>Embryophyta</taxon>
        <taxon>Tracheophyta</taxon>
        <taxon>Spermatophyta</taxon>
        <taxon>Magnoliopsida</taxon>
        <taxon>eudicotyledons</taxon>
        <taxon>Gunneridae</taxon>
        <taxon>Pentapetalae</taxon>
        <taxon>rosids</taxon>
        <taxon>fabids</taxon>
        <taxon>Fabales</taxon>
        <taxon>Fabaceae</taxon>
        <taxon>Papilionoideae</taxon>
        <taxon>50 kb inversion clade</taxon>
        <taxon>NPAAA clade</taxon>
        <taxon>indigoferoid/millettioid clade</taxon>
        <taxon>Phaseoleae</taxon>
        <taxon>Vigna</taxon>
    </lineage>
</organism>
<accession>A0A4D6MRG8</accession>
<evidence type="ECO:0000313" key="2">
    <source>
        <dbReference type="Proteomes" id="UP000501690"/>
    </source>
</evidence>
<reference evidence="1 2" key="1">
    <citation type="submission" date="2019-04" db="EMBL/GenBank/DDBJ databases">
        <title>An improved genome assembly and genetic linkage map for asparagus bean, Vigna unguiculata ssp. sesquipedialis.</title>
        <authorList>
            <person name="Xia Q."/>
            <person name="Zhang R."/>
            <person name="Dong Y."/>
        </authorList>
    </citation>
    <scope>NUCLEOTIDE SEQUENCE [LARGE SCALE GENOMIC DNA]</scope>
    <source>
        <tissue evidence="1">Leaf</tissue>
    </source>
</reference>
<sequence length="136" mass="14725">MPNSSLTRGAQSLSPKLGFAAPILVDAAGARCNDGCSVSPASLLRFSDKDEVASMVDDTVVAAARNLEELQICGECLMANLHGCVIVQIQWLCCCFAFLLRCYRFVQVRGSLTGVVRRWCCCEHGCRCGTKMEVLS</sequence>
<name>A0A4D6MRG8_VIGUN</name>
<dbReference type="EMBL" id="CP039352">
    <property type="protein sequence ID" value="QCE03648.1"/>
    <property type="molecule type" value="Genomic_DNA"/>
</dbReference>
<proteinExistence type="predicted"/>
<dbReference type="Proteomes" id="UP000501690">
    <property type="component" value="Linkage Group LG8"/>
</dbReference>
<protein>
    <submittedName>
        <fullName evidence="1">Uncharacterized protein</fullName>
    </submittedName>
</protein>
<evidence type="ECO:0000313" key="1">
    <source>
        <dbReference type="EMBL" id="QCE03648.1"/>
    </source>
</evidence>
<keyword evidence="2" id="KW-1185">Reference proteome</keyword>
<dbReference type="AlphaFoldDB" id="A0A4D6MRG8"/>